<dbReference type="Gene3D" id="3.30.1360.140">
    <property type="match status" value="1"/>
</dbReference>
<name>A0A7S1SFT2_ALECA</name>
<keyword evidence="6" id="KW-0479">Metal-binding</keyword>
<dbReference type="GO" id="GO:0003899">
    <property type="term" value="F:DNA-directed RNA polymerase activity"/>
    <property type="evidence" value="ECO:0007669"/>
    <property type="project" value="UniProtKB-EC"/>
</dbReference>
<feature type="compositionally biased region" description="Polar residues" evidence="11">
    <location>
        <begin position="872"/>
        <end position="884"/>
    </location>
</feature>
<dbReference type="InterPro" id="IPR007073">
    <property type="entry name" value="RNA_pol_Rpb1_7"/>
</dbReference>
<evidence type="ECO:0000256" key="5">
    <source>
        <dbReference type="ARBA" id="ARBA00022695"/>
    </source>
</evidence>
<evidence type="ECO:0000256" key="9">
    <source>
        <dbReference type="ARBA" id="ARBA00023163"/>
    </source>
</evidence>
<proteinExistence type="predicted"/>
<dbReference type="InterPro" id="IPR038593">
    <property type="entry name" value="RNA_pol_Rpb1_7_sf"/>
</dbReference>
<evidence type="ECO:0000256" key="10">
    <source>
        <dbReference type="ARBA" id="ARBA00023242"/>
    </source>
</evidence>
<evidence type="ECO:0000256" key="4">
    <source>
        <dbReference type="ARBA" id="ARBA00022679"/>
    </source>
</evidence>
<feature type="region of interest" description="Disordered" evidence="11">
    <location>
        <begin position="708"/>
        <end position="939"/>
    </location>
</feature>
<dbReference type="InterPro" id="IPR045867">
    <property type="entry name" value="DNA-dir_RpoC_beta_prime"/>
</dbReference>
<evidence type="ECO:0000259" key="12">
    <source>
        <dbReference type="Pfam" id="PF04990"/>
    </source>
</evidence>
<dbReference type="CDD" id="cd02584">
    <property type="entry name" value="RNAP_II_Rpb1_C"/>
    <property type="match status" value="1"/>
</dbReference>
<evidence type="ECO:0000256" key="8">
    <source>
        <dbReference type="ARBA" id="ARBA00022842"/>
    </source>
</evidence>
<dbReference type="FunFam" id="1.10.150.390:FF:000001">
    <property type="entry name" value="DNA-directed RNA polymerase subunit"/>
    <property type="match status" value="1"/>
</dbReference>
<keyword evidence="10" id="KW-0539">Nucleus</keyword>
<evidence type="ECO:0000256" key="11">
    <source>
        <dbReference type="SAM" id="MobiDB-lite"/>
    </source>
</evidence>
<dbReference type="Pfam" id="PF04998">
    <property type="entry name" value="RNA_pol_Rpb1_5"/>
    <property type="match status" value="1"/>
</dbReference>
<keyword evidence="4" id="KW-0808">Transferase</keyword>
<feature type="domain" description="RNA polymerase Rpb1" evidence="12">
    <location>
        <begin position="330"/>
        <end position="471"/>
    </location>
</feature>
<keyword evidence="7" id="KW-0862">Zinc</keyword>
<dbReference type="Pfam" id="PF04990">
    <property type="entry name" value="RNA_pol_Rpb1_7"/>
    <property type="match status" value="1"/>
</dbReference>
<dbReference type="PANTHER" id="PTHR19376:SF37">
    <property type="entry name" value="DNA-DIRECTED RNA POLYMERASE II SUBUNIT RPB1"/>
    <property type="match status" value="1"/>
</dbReference>
<feature type="region of interest" description="Disordered" evidence="11">
    <location>
        <begin position="951"/>
        <end position="1134"/>
    </location>
</feature>
<dbReference type="InterPro" id="IPR007075">
    <property type="entry name" value="RNA_pol_Rpb1_6"/>
</dbReference>
<evidence type="ECO:0000256" key="1">
    <source>
        <dbReference type="ARBA" id="ARBA00004123"/>
    </source>
</evidence>
<dbReference type="Gene3D" id="1.10.150.390">
    <property type="match status" value="1"/>
</dbReference>
<feature type="domain" description="RNA polymerase Rpb1" evidence="13">
    <location>
        <begin position="56"/>
        <end position="245"/>
    </location>
</feature>
<evidence type="ECO:0000256" key="7">
    <source>
        <dbReference type="ARBA" id="ARBA00022833"/>
    </source>
</evidence>
<keyword evidence="8" id="KW-0460">Magnesium</keyword>
<sequence length="1134" mass="122263">MGGREGVIDTACKTSETGYIQRRLVKSMETLRVHYDGTARNALNDIIQFLYGEDGMDGLLIEDQTLDIMTYDKQKFEKTFKHDYDKEEYGVGWLPPEVLSDIRASSEQQSILDEEWARLSKLKEVICKDVFPDGDSKQHIPINITRLLGRAKQRSKQEDVGNMQLRYTPVEVIERVNKLMGELEVTRAIAEGDTIGREVEDNAKIVLNAHLRTALGSKKVLQGEAMTKQSFDWLLGEIKQRFMKSLAHPGEMIGTLAAQSVGEPATQMTLNTFHFAGVGAKNVTLGVPRLKELINVAKQVKTPSLAIFLNGSLGKEQERAKDVQSMLEHTTLQKVTSFTQIFWDPDPVNTRVQEDKEWVSEYYELPDEDDNPARCSPWVLRIQLSSKVMTDKKLTVREVGERIIKDFYGDLDCIFSDDNAEELVIRIRLIKEASEMGQEPCPFDPSDDREDKDFKFLRSIEANILKEMTLRGLIGIKKVFMREDTIAAYNEPKGKFERSKEWVLDTDGVNMEEVMHLPEVDFRRVQSNDIVEIMGVLGIEATRKALLFHVRMVISFDGSYVNYRHLGTLCDVMTQRGHLMAITRHGVNRTNLGPLMKCSFEETVEILMDAAVYNETDYMRAVSENIIFGNLAPIGTGVMDLHMDDEAMVDEVTGAKGICALDHATPMLPGAHKQEYFSMASPMVGGEGLASPLPGMTPYQDDVRLDFPSTGGSLADLPTPLVTPGQESPMAMGAERSPFSPMPEAGKGFGGMSPFSEQASPASDAGYSPAATDLSSPATPSHTPTSPTYSPAVPEDCGAASPHYNPMSPTYSPRSPAYTPTSSGGGVGRSGTSSARSVTGSSSPAYAPRSRKSSERGGTSSPAGGLKRRTSPAWSPTYSPSTGSAAVMQKGLYEPTSMLTSPAYTPMSPQYTPTSPLYTPTSPGGYGVGGPSPMTSPKVTEAMMASPPAVLTEGDLAGGSPVIQMLPPESPGVPTSPSYTPHQGRATGDHTSEYVRGAAMPSGAGLTDVQEGDAESSLFEPSDDEQEVEPTYTPPSPADFASTAAGGLTGTGGAASAVGAGSATQGRSSAASEVVLASTEPTVRVTSGSQTQTTSGQSTASQRQRRGVQPSGAARGSGPTYSPTSPGDPEGGLD</sequence>
<dbReference type="GO" id="GO:0005665">
    <property type="term" value="C:RNA polymerase II, core complex"/>
    <property type="evidence" value="ECO:0007669"/>
    <property type="project" value="TreeGrafter"/>
</dbReference>
<comment type="subcellular location">
    <subcellularLocation>
        <location evidence="1">Nucleus</location>
    </subcellularLocation>
</comment>
<evidence type="ECO:0000256" key="2">
    <source>
        <dbReference type="ARBA" id="ARBA00012418"/>
    </source>
</evidence>
<evidence type="ECO:0000256" key="6">
    <source>
        <dbReference type="ARBA" id="ARBA00022723"/>
    </source>
</evidence>
<feature type="compositionally biased region" description="Low complexity" evidence="11">
    <location>
        <begin position="1054"/>
        <end position="1066"/>
    </location>
</feature>
<keyword evidence="3" id="KW-0240">DNA-directed RNA polymerase</keyword>
<dbReference type="EC" id="2.7.7.6" evidence="2"/>
<evidence type="ECO:0000259" key="14">
    <source>
        <dbReference type="Pfam" id="PF04998"/>
    </source>
</evidence>
<feature type="compositionally biased region" description="Low complexity" evidence="11">
    <location>
        <begin position="830"/>
        <end position="845"/>
    </location>
</feature>
<protein>
    <recommendedName>
        <fullName evidence="2">DNA-directed RNA polymerase</fullName>
        <ecNumber evidence="2">2.7.7.6</ecNumber>
    </recommendedName>
</protein>
<reference evidence="15" key="1">
    <citation type="submission" date="2021-01" db="EMBL/GenBank/DDBJ databases">
        <authorList>
            <person name="Corre E."/>
            <person name="Pelletier E."/>
            <person name="Niang G."/>
            <person name="Scheremetjew M."/>
            <person name="Finn R."/>
            <person name="Kale V."/>
            <person name="Holt S."/>
            <person name="Cochrane G."/>
            <person name="Meng A."/>
            <person name="Brown T."/>
            <person name="Cohen L."/>
        </authorList>
    </citation>
    <scope>NUCLEOTIDE SEQUENCE</scope>
    <source>
        <strain evidence="15">OF101</strain>
    </source>
</reference>
<dbReference type="InterPro" id="IPR007081">
    <property type="entry name" value="RNA_pol_Rpb1_5"/>
</dbReference>
<feature type="domain" description="RNA polymerase Rpb1" evidence="14">
    <location>
        <begin position="1"/>
        <end position="593"/>
    </location>
</feature>
<dbReference type="GO" id="GO:0003677">
    <property type="term" value="F:DNA binding"/>
    <property type="evidence" value="ECO:0007669"/>
    <property type="project" value="InterPro"/>
</dbReference>
<gene>
    <name evidence="15" type="ORF">ACAT0790_LOCUS70367</name>
</gene>
<feature type="compositionally biased region" description="Low complexity" evidence="11">
    <location>
        <begin position="908"/>
        <end position="923"/>
    </location>
</feature>
<keyword evidence="5" id="KW-0548">Nucleotidyltransferase</keyword>
<feature type="compositionally biased region" description="Low complexity" evidence="11">
    <location>
        <begin position="775"/>
        <end position="791"/>
    </location>
</feature>
<organism evidence="15">
    <name type="scientific">Alexandrium catenella</name>
    <name type="common">Red tide dinoflagellate</name>
    <name type="synonym">Gonyaulax catenella</name>
    <dbReference type="NCBI Taxonomy" id="2925"/>
    <lineage>
        <taxon>Eukaryota</taxon>
        <taxon>Sar</taxon>
        <taxon>Alveolata</taxon>
        <taxon>Dinophyceae</taxon>
        <taxon>Gonyaulacales</taxon>
        <taxon>Pyrocystaceae</taxon>
        <taxon>Alexandrium</taxon>
    </lineage>
</organism>
<evidence type="ECO:0000259" key="13">
    <source>
        <dbReference type="Pfam" id="PF04992"/>
    </source>
</evidence>
<dbReference type="GO" id="GO:0046872">
    <property type="term" value="F:metal ion binding"/>
    <property type="evidence" value="ECO:0007669"/>
    <property type="project" value="UniProtKB-KW"/>
</dbReference>
<dbReference type="PANTHER" id="PTHR19376">
    <property type="entry name" value="DNA-DIRECTED RNA POLYMERASE"/>
    <property type="match status" value="1"/>
</dbReference>
<accession>A0A7S1SFT2</accession>
<dbReference type="AlphaFoldDB" id="A0A7S1SFT2"/>
<dbReference type="Gene3D" id="6.20.50.80">
    <property type="match status" value="1"/>
</dbReference>
<dbReference type="EMBL" id="HBGE01117918">
    <property type="protein sequence ID" value="CAD9193590.1"/>
    <property type="molecule type" value="Transcribed_RNA"/>
</dbReference>
<dbReference type="Pfam" id="PF04992">
    <property type="entry name" value="RNA_pol_Rpb1_6"/>
    <property type="match status" value="1"/>
</dbReference>
<feature type="compositionally biased region" description="Low complexity" evidence="11">
    <location>
        <begin position="1086"/>
        <end position="1102"/>
    </location>
</feature>
<dbReference type="Gene3D" id="6.10.250.2940">
    <property type="match status" value="1"/>
</dbReference>
<evidence type="ECO:0000313" key="15">
    <source>
        <dbReference type="EMBL" id="CAD9193590.1"/>
    </source>
</evidence>
<evidence type="ECO:0000256" key="3">
    <source>
        <dbReference type="ARBA" id="ARBA00022478"/>
    </source>
</evidence>
<dbReference type="GO" id="GO:0006351">
    <property type="term" value="P:DNA-templated transcription"/>
    <property type="evidence" value="ECO:0007669"/>
    <property type="project" value="InterPro"/>
</dbReference>
<keyword evidence="9" id="KW-0804">Transcription</keyword>
<dbReference type="SUPFAM" id="SSF64484">
    <property type="entry name" value="beta and beta-prime subunits of DNA dependent RNA-polymerase"/>
    <property type="match status" value="1"/>
</dbReference>